<evidence type="ECO:0000256" key="2">
    <source>
        <dbReference type="ARBA" id="ARBA00009236"/>
    </source>
</evidence>
<dbReference type="InterPro" id="IPR000192">
    <property type="entry name" value="Aminotrans_V_dom"/>
</dbReference>
<sequence length="387" mass="43728">MNNKLVYTPGPTEVRENVRLARAISTTNPDIDTMFCEFYKSTCEKIGEIIKTKNNVYILNGEGILGLEAACASLTEKGDRVLVIDNGIFGRGFADFVKMYGGEVVYFSKEYTKDINEVDLEAFLEKDNNFKYATLVHCDTPTGVLNDLSKLCPLLKKYGILTIVDSVASMFGEELKVDEWKVDIALGGSQKALSAPAGLTIVSVSEDIEYAMKSRKTQVTGFYCNLSIWENYYNNKWFPYTMPISDIMGLDKAIDNILEEGIERVLNRHEKIAKATRKSIKEYGLDLYLEKGYSNTVTVVEIPGYIGAKNLTDYLLRHYNLVLATSLDEYSDKVIRIGHMGENAKLEKIIPVLNFIDEALRRLGFEGKDRLVDLFNKYYSEVKLITK</sequence>
<dbReference type="InterPro" id="IPR015421">
    <property type="entry name" value="PyrdxlP-dep_Trfase_major"/>
</dbReference>
<evidence type="ECO:0000256" key="1">
    <source>
        <dbReference type="ARBA" id="ARBA00001933"/>
    </source>
</evidence>
<dbReference type="EMBL" id="JACRWE010000001">
    <property type="protein sequence ID" value="MBC5995665.1"/>
    <property type="molecule type" value="Genomic_DNA"/>
</dbReference>
<comment type="cofactor">
    <cofactor evidence="1 7">
        <name>pyridoxal 5'-phosphate</name>
        <dbReference type="ChEBI" id="CHEBI:597326"/>
    </cofactor>
</comment>
<dbReference type="InterPro" id="IPR015422">
    <property type="entry name" value="PyrdxlP-dep_Trfase_small"/>
</dbReference>
<dbReference type="Gene3D" id="3.40.640.10">
    <property type="entry name" value="Type I PLP-dependent aspartate aminotransferase-like (Major domain)"/>
    <property type="match status" value="1"/>
</dbReference>
<evidence type="ECO:0000313" key="10">
    <source>
        <dbReference type="Proteomes" id="UP000609849"/>
    </source>
</evidence>
<evidence type="ECO:0000313" key="9">
    <source>
        <dbReference type="EMBL" id="MBC5995665.1"/>
    </source>
</evidence>
<name>A0ABR7JL66_9FIRM</name>
<dbReference type="PANTHER" id="PTHR21152">
    <property type="entry name" value="AMINOTRANSFERASE CLASS V"/>
    <property type="match status" value="1"/>
</dbReference>
<dbReference type="RefSeq" id="WP_153925676.1">
    <property type="nucleotide sequence ID" value="NZ_JACRWE010000001.1"/>
</dbReference>
<proteinExistence type="inferred from homology"/>
<feature type="domain" description="Aminotransferase class V" evidence="8">
    <location>
        <begin position="34"/>
        <end position="285"/>
    </location>
</feature>
<evidence type="ECO:0000256" key="5">
    <source>
        <dbReference type="ARBA" id="ARBA00022898"/>
    </source>
</evidence>
<dbReference type="PANTHER" id="PTHR21152:SF24">
    <property type="entry name" value="ALANINE--GLYOXYLATE AMINOTRANSFERASE 1"/>
    <property type="match status" value="1"/>
</dbReference>
<dbReference type="PIRSF" id="PIRSF000524">
    <property type="entry name" value="SPT"/>
    <property type="match status" value="1"/>
</dbReference>
<reference evidence="9 10" key="1">
    <citation type="submission" date="2020-08" db="EMBL/GenBank/DDBJ databases">
        <authorList>
            <person name="Liu C."/>
            <person name="Sun Q."/>
        </authorList>
    </citation>
    <scope>NUCLEOTIDE SEQUENCE [LARGE SCALE GENOMIC DNA]</scope>
    <source>
        <strain evidence="9 10">NSJ-18</strain>
    </source>
</reference>
<comment type="caution">
    <text evidence="9">The sequence shown here is derived from an EMBL/GenBank/DDBJ whole genome shotgun (WGS) entry which is preliminary data.</text>
</comment>
<dbReference type="SUPFAM" id="SSF53383">
    <property type="entry name" value="PLP-dependent transferases"/>
    <property type="match status" value="1"/>
</dbReference>
<evidence type="ECO:0000256" key="4">
    <source>
        <dbReference type="ARBA" id="ARBA00022679"/>
    </source>
</evidence>
<dbReference type="InterPro" id="IPR020578">
    <property type="entry name" value="Aminotrans_V_PyrdxlP_BS"/>
</dbReference>
<protein>
    <submittedName>
        <fullName evidence="9">Alanine--glyoxylate aminotransferase family protein</fullName>
    </submittedName>
</protein>
<keyword evidence="4" id="KW-0808">Transferase</keyword>
<keyword evidence="3 9" id="KW-0032">Aminotransferase</keyword>
<keyword evidence="5" id="KW-0663">Pyridoxal phosphate</keyword>
<keyword evidence="10" id="KW-1185">Reference proteome</keyword>
<evidence type="ECO:0000259" key="8">
    <source>
        <dbReference type="Pfam" id="PF00266"/>
    </source>
</evidence>
<evidence type="ECO:0000256" key="3">
    <source>
        <dbReference type="ARBA" id="ARBA00022576"/>
    </source>
</evidence>
<dbReference type="Gene3D" id="3.90.1150.10">
    <property type="entry name" value="Aspartate Aminotransferase, domain 1"/>
    <property type="match status" value="1"/>
</dbReference>
<comment type="similarity">
    <text evidence="2 6">Belongs to the class-V pyridoxal-phosphate-dependent aminotransferase family.</text>
</comment>
<gene>
    <name evidence="9" type="ORF">H8923_02725</name>
</gene>
<dbReference type="PROSITE" id="PS00595">
    <property type="entry name" value="AA_TRANSFER_CLASS_5"/>
    <property type="match status" value="1"/>
</dbReference>
<dbReference type="InterPro" id="IPR024169">
    <property type="entry name" value="SP_NH2Trfase/AEP_transaminase"/>
</dbReference>
<evidence type="ECO:0000256" key="6">
    <source>
        <dbReference type="RuleBase" id="RU004075"/>
    </source>
</evidence>
<dbReference type="GO" id="GO:0008483">
    <property type="term" value="F:transaminase activity"/>
    <property type="evidence" value="ECO:0007669"/>
    <property type="project" value="UniProtKB-KW"/>
</dbReference>
<organism evidence="9 10">
    <name type="scientific">Romboutsia faecis</name>
    <dbReference type="NCBI Taxonomy" id="2764597"/>
    <lineage>
        <taxon>Bacteria</taxon>
        <taxon>Bacillati</taxon>
        <taxon>Bacillota</taxon>
        <taxon>Clostridia</taxon>
        <taxon>Peptostreptococcales</taxon>
        <taxon>Peptostreptococcaceae</taxon>
        <taxon>Romboutsia</taxon>
    </lineage>
</organism>
<dbReference type="Pfam" id="PF00266">
    <property type="entry name" value="Aminotran_5"/>
    <property type="match status" value="1"/>
</dbReference>
<accession>A0ABR7JL66</accession>
<dbReference type="InterPro" id="IPR015424">
    <property type="entry name" value="PyrdxlP-dep_Trfase"/>
</dbReference>
<evidence type="ECO:0000256" key="7">
    <source>
        <dbReference type="RuleBase" id="RU004504"/>
    </source>
</evidence>
<dbReference type="Proteomes" id="UP000609849">
    <property type="component" value="Unassembled WGS sequence"/>
</dbReference>